<sequence length="195" mass="21610">MDPAEPYLDVGPVRCAWGPYRRGEPAEPAARAWLAGQLAVPEDALALWRDVHGRPHLGQAHAGLDANWSHSGERLLVALARGARVGADIEWLRPRPNAMTLARRFFTADEAAQLADLPHDGAEAWFVRLWCAKEAVLKAHGRGIAFGLERLEFTRDGEGWRLHRCDPALGAPADWRLHAFMPAPGYLATLAWRPH</sequence>
<dbReference type="Proteomes" id="UP000324973">
    <property type="component" value="Unassembled WGS sequence"/>
</dbReference>
<dbReference type="EMBL" id="VTFT01000001">
    <property type="protein sequence ID" value="TYT27594.1"/>
    <property type="molecule type" value="Genomic_DNA"/>
</dbReference>
<dbReference type="RefSeq" id="WP_149104141.1">
    <property type="nucleotide sequence ID" value="NZ_VTFT01000001.1"/>
</dbReference>
<evidence type="ECO:0000256" key="2">
    <source>
        <dbReference type="ARBA" id="ARBA00022679"/>
    </source>
</evidence>
<dbReference type="AlphaFoldDB" id="A0A5D4XU48"/>
<dbReference type="PANTHER" id="PTHR12215:SF10">
    <property type="entry name" value="L-AMINOADIPATE-SEMIALDEHYDE DEHYDROGENASE-PHOSPHOPANTETHEINYL TRANSFERASE"/>
    <property type="match status" value="1"/>
</dbReference>
<comment type="similarity">
    <text evidence="1">Belongs to the P-Pant transferase superfamily. Gsp/Sfp/HetI/AcpT family.</text>
</comment>
<protein>
    <submittedName>
        <fullName evidence="4">4'-phosphopantetheinyl transferase superfamily protein</fullName>
    </submittedName>
</protein>
<dbReference type="GO" id="GO:0000287">
    <property type="term" value="F:magnesium ion binding"/>
    <property type="evidence" value="ECO:0007669"/>
    <property type="project" value="InterPro"/>
</dbReference>
<comment type="caution">
    <text evidence="4">The sequence shown here is derived from an EMBL/GenBank/DDBJ whole genome shotgun (WGS) entry which is preliminary data.</text>
</comment>
<dbReference type="InterPro" id="IPR008278">
    <property type="entry name" value="4-PPantetheinyl_Trfase_dom"/>
</dbReference>
<keyword evidence="5" id="KW-1185">Reference proteome</keyword>
<dbReference type="InterPro" id="IPR037143">
    <property type="entry name" value="4-PPantetheinyl_Trfase_dom_sf"/>
</dbReference>
<dbReference type="GO" id="GO:0019878">
    <property type="term" value="P:lysine biosynthetic process via aminoadipic acid"/>
    <property type="evidence" value="ECO:0007669"/>
    <property type="project" value="TreeGrafter"/>
</dbReference>
<gene>
    <name evidence="4" type="ORF">FZO89_11230</name>
</gene>
<dbReference type="PANTHER" id="PTHR12215">
    <property type="entry name" value="PHOSPHOPANTETHEINE TRANSFERASE"/>
    <property type="match status" value="1"/>
</dbReference>
<dbReference type="SUPFAM" id="SSF56214">
    <property type="entry name" value="4'-phosphopantetheinyl transferase"/>
    <property type="match status" value="2"/>
</dbReference>
<proteinExistence type="inferred from homology"/>
<dbReference type="GO" id="GO:0005829">
    <property type="term" value="C:cytosol"/>
    <property type="evidence" value="ECO:0007669"/>
    <property type="project" value="TreeGrafter"/>
</dbReference>
<reference evidence="4 5" key="1">
    <citation type="submission" date="2019-08" db="EMBL/GenBank/DDBJ databases">
        <title>Luteimonas viscosus sp. nov., isolated from soil of a sunflower field.</title>
        <authorList>
            <person name="Jianli Z."/>
            <person name="Ying Z."/>
        </authorList>
    </citation>
    <scope>NUCLEOTIDE SEQUENCE [LARGE SCALE GENOMIC DNA]</scope>
    <source>
        <strain evidence="4 5">XBU10</strain>
    </source>
</reference>
<name>A0A5D4XU48_9GAMM</name>
<evidence type="ECO:0000313" key="4">
    <source>
        <dbReference type="EMBL" id="TYT27594.1"/>
    </source>
</evidence>
<accession>A0A5D4XU48</accession>
<dbReference type="Pfam" id="PF01648">
    <property type="entry name" value="ACPS"/>
    <property type="match status" value="1"/>
</dbReference>
<feature type="domain" description="4'-phosphopantetheinyl transferase" evidence="3">
    <location>
        <begin position="84"/>
        <end position="159"/>
    </location>
</feature>
<organism evidence="4 5">
    <name type="scientific">Luteimonas viscosa</name>
    <dbReference type="NCBI Taxonomy" id="1132694"/>
    <lineage>
        <taxon>Bacteria</taxon>
        <taxon>Pseudomonadati</taxon>
        <taxon>Pseudomonadota</taxon>
        <taxon>Gammaproteobacteria</taxon>
        <taxon>Lysobacterales</taxon>
        <taxon>Lysobacteraceae</taxon>
        <taxon>Luteimonas</taxon>
    </lineage>
</organism>
<dbReference type="GO" id="GO:0008897">
    <property type="term" value="F:holo-[acyl-carrier-protein] synthase activity"/>
    <property type="evidence" value="ECO:0007669"/>
    <property type="project" value="InterPro"/>
</dbReference>
<evidence type="ECO:0000313" key="5">
    <source>
        <dbReference type="Proteomes" id="UP000324973"/>
    </source>
</evidence>
<keyword evidence="2 4" id="KW-0808">Transferase</keyword>
<dbReference type="InterPro" id="IPR050559">
    <property type="entry name" value="P-Pant_transferase_sf"/>
</dbReference>
<evidence type="ECO:0000259" key="3">
    <source>
        <dbReference type="Pfam" id="PF01648"/>
    </source>
</evidence>
<dbReference type="Gene3D" id="3.90.470.20">
    <property type="entry name" value="4'-phosphopantetheinyl transferase domain"/>
    <property type="match status" value="1"/>
</dbReference>
<evidence type="ECO:0000256" key="1">
    <source>
        <dbReference type="ARBA" id="ARBA00010990"/>
    </source>
</evidence>
<dbReference type="OrthoDB" id="9808281at2"/>